<protein>
    <submittedName>
        <fullName evidence="1">Uncharacterized protein</fullName>
    </submittedName>
</protein>
<dbReference type="Proteomes" id="UP001178507">
    <property type="component" value="Unassembled WGS sequence"/>
</dbReference>
<name>A0AA36JAQ1_9DINO</name>
<reference evidence="1" key="1">
    <citation type="submission" date="2023-08" db="EMBL/GenBank/DDBJ databases">
        <authorList>
            <person name="Chen Y."/>
            <person name="Shah S."/>
            <person name="Dougan E. K."/>
            <person name="Thang M."/>
            <person name="Chan C."/>
        </authorList>
    </citation>
    <scope>NUCLEOTIDE SEQUENCE</scope>
</reference>
<evidence type="ECO:0000313" key="1">
    <source>
        <dbReference type="EMBL" id="CAJ1401619.1"/>
    </source>
</evidence>
<accession>A0AA36JAQ1</accession>
<dbReference type="EMBL" id="CAUJNA010003423">
    <property type="protein sequence ID" value="CAJ1401619.1"/>
    <property type="molecule type" value="Genomic_DNA"/>
</dbReference>
<evidence type="ECO:0000313" key="2">
    <source>
        <dbReference type="Proteomes" id="UP001178507"/>
    </source>
</evidence>
<keyword evidence="2" id="KW-1185">Reference proteome</keyword>
<gene>
    <name evidence="1" type="ORF">EVOR1521_LOCUS24732</name>
</gene>
<proteinExistence type="predicted"/>
<organism evidence="1 2">
    <name type="scientific">Effrenium voratum</name>
    <dbReference type="NCBI Taxonomy" id="2562239"/>
    <lineage>
        <taxon>Eukaryota</taxon>
        <taxon>Sar</taxon>
        <taxon>Alveolata</taxon>
        <taxon>Dinophyceae</taxon>
        <taxon>Suessiales</taxon>
        <taxon>Symbiodiniaceae</taxon>
        <taxon>Effrenium</taxon>
    </lineage>
</organism>
<sequence length="137" mass="14319">MPLVPVDALLLSGSMGLTAAAASLLPVAGFDGHQLVRSAFGVPAAGLLELVSLGALCLEVGRDDVRGAFASEVVLIFMVQLLLLGRRTDEAMPPQDNVTPVGLERQLLAFGLLATSAAILLPEEGWQYVGKLLDLNL</sequence>
<dbReference type="AlphaFoldDB" id="A0AA36JAQ1"/>
<comment type="caution">
    <text evidence="1">The sequence shown here is derived from an EMBL/GenBank/DDBJ whole genome shotgun (WGS) entry which is preliminary data.</text>
</comment>